<evidence type="ECO:0000313" key="2">
    <source>
        <dbReference type="EMBL" id="MDO4842933.1"/>
    </source>
</evidence>
<dbReference type="AlphaFoldDB" id="A0AA43RKE9"/>
<keyword evidence="3" id="KW-1185">Reference proteome</keyword>
<accession>A0AA43RKE9</accession>
<organism evidence="2 3">
    <name type="scientific">Phoenicibacter congonensis</name>
    <dbReference type="NCBI Taxonomy" id="1944646"/>
    <lineage>
        <taxon>Bacteria</taxon>
        <taxon>Bacillati</taxon>
        <taxon>Actinomycetota</taxon>
        <taxon>Coriobacteriia</taxon>
        <taxon>Eggerthellales</taxon>
        <taxon>Eggerthellaceae</taxon>
        <taxon>Phoenicibacter</taxon>
    </lineage>
</organism>
<gene>
    <name evidence="2" type="ORF">Q3982_09680</name>
</gene>
<sequence>KFAWYEPEETRMLAEGWAYGPQNTFMATEGNNEFTIDVKARGFFNGCEEPKYAKIIYAHNLNGSNYPIVINGKRNNPKSPDDYAEFVEINPDYTLTIRANKDGYTGYVGKVGICNAKKEYIWSFNIWYVPQGVQEHQYKNGVVMDRNLGNGYAPDYDNWHGVGIYCQWGRPFGFSWGSQTYKKASTNVTNLKVSAKNPDVFFYTDGADNHLGDWYLGSQTGSRSDRKDDFWGNPNNGDSEGSAENGAKTIFDPCPAGWMVVSPAIIKEVIDGREQDFKNGSKMKWLVYKYDGEHEAYWPFSGVKWGNTAGNPDNNKNDIVSCWSNSPSGSYNSTDHKAYQLWFRFKSSQWASAGTRASGQSVRCMKDTENR</sequence>
<protein>
    <submittedName>
        <fullName evidence="2">Uncharacterized protein</fullName>
    </submittedName>
</protein>
<feature type="region of interest" description="Disordered" evidence="1">
    <location>
        <begin position="220"/>
        <end position="246"/>
    </location>
</feature>
<evidence type="ECO:0000256" key="1">
    <source>
        <dbReference type="SAM" id="MobiDB-lite"/>
    </source>
</evidence>
<evidence type="ECO:0000313" key="3">
    <source>
        <dbReference type="Proteomes" id="UP001168575"/>
    </source>
</evidence>
<reference evidence="2" key="1">
    <citation type="submission" date="2023-07" db="EMBL/GenBank/DDBJ databases">
        <title>Between Cages and Wild: Unraveling the Impact of Captivity on Animal Microbiomes and Antimicrobial Resistance.</title>
        <authorList>
            <person name="Schmartz G.P."/>
            <person name="Rehner J."/>
            <person name="Schuff M.J."/>
            <person name="Becker S.L."/>
            <person name="Kravczyk M."/>
            <person name="Gurevich A."/>
            <person name="Francke R."/>
            <person name="Mueller R."/>
            <person name="Keller V."/>
            <person name="Keller A."/>
        </authorList>
    </citation>
    <scope>NUCLEOTIDE SEQUENCE</scope>
    <source>
        <strain evidence="2">S12M_St_49</strain>
    </source>
</reference>
<name>A0AA43RKE9_9ACTN</name>
<dbReference type="EMBL" id="JAUMVS010000378">
    <property type="protein sequence ID" value="MDO4842933.1"/>
    <property type="molecule type" value="Genomic_DNA"/>
</dbReference>
<proteinExistence type="predicted"/>
<dbReference type="Proteomes" id="UP001168575">
    <property type="component" value="Unassembled WGS sequence"/>
</dbReference>
<comment type="caution">
    <text evidence="2">The sequence shown here is derived from an EMBL/GenBank/DDBJ whole genome shotgun (WGS) entry which is preliminary data.</text>
</comment>
<feature type="non-terminal residue" evidence="2">
    <location>
        <position position="1"/>
    </location>
</feature>